<proteinExistence type="predicted"/>
<feature type="transmembrane region" description="Helical" evidence="1">
    <location>
        <begin position="72"/>
        <end position="91"/>
    </location>
</feature>
<name>A0ABT3DCI9_9BACI</name>
<dbReference type="Proteomes" id="UP001526147">
    <property type="component" value="Unassembled WGS sequence"/>
</dbReference>
<organism evidence="2 3">
    <name type="scientific">Metabacillus halosaccharovorans</name>
    <dbReference type="NCBI Taxonomy" id="930124"/>
    <lineage>
        <taxon>Bacteria</taxon>
        <taxon>Bacillati</taxon>
        <taxon>Bacillota</taxon>
        <taxon>Bacilli</taxon>
        <taxon>Bacillales</taxon>
        <taxon>Bacillaceae</taxon>
        <taxon>Metabacillus</taxon>
    </lineage>
</organism>
<reference evidence="2 3" key="1">
    <citation type="submission" date="2022-10" db="EMBL/GenBank/DDBJ databases">
        <title>Draft genome assembly of moderately radiation resistant bacterium Metabacillus halosaccharovorans.</title>
        <authorList>
            <person name="Pal S."/>
            <person name="Gopinathan A."/>
        </authorList>
    </citation>
    <scope>NUCLEOTIDE SEQUENCE [LARGE SCALE GENOMIC DNA]</scope>
    <source>
        <strain evidence="2 3">VITHBRA001</strain>
    </source>
</reference>
<keyword evidence="1" id="KW-1133">Transmembrane helix</keyword>
<dbReference type="RefSeq" id="WP_264141678.1">
    <property type="nucleotide sequence ID" value="NZ_JAOYEY010000023.1"/>
</dbReference>
<dbReference type="EMBL" id="JAOYEY010000023">
    <property type="protein sequence ID" value="MCV9884763.1"/>
    <property type="molecule type" value="Genomic_DNA"/>
</dbReference>
<evidence type="ECO:0000313" key="3">
    <source>
        <dbReference type="Proteomes" id="UP001526147"/>
    </source>
</evidence>
<gene>
    <name evidence="2" type="ORF">OIH86_03790</name>
</gene>
<comment type="caution">
    <text evidence="2">The sequence shown here is derived from an EMBL/GenBank/DDBJ whole genome shotgun (WGS) entry which is preliminary data.</text>
</comment>
<accession>A0ABT3DCI9</accession>
<keyword evidence="3" id="KW-1185">Reference proteome</keyword>
<keyword evidence="1" id="KW-0472">Membrane</keyword>
<evidence type="ECO:0000256" key="1">
    <source>
        <dbReference type="SAM" id="Phobius"/>
    </source>
</evidence>
<sequence length="192" mass="22239">MKGQELTNHLQYVQKLLLTLMNSYEEFQSRKTQLKKLSIPLKQHVIYIIVILTAILIATLTISSFLKVERSVLFLIISIQMVLAISVYVVVMKGMTLRVPTQEEKKEQKAISSMSFYELDQLRFKILQDLAKSPIPPTHMTRSSIEKMLKLVESGKCVSLEECLTSLNKEAKKQKHMEELEIMKHLQMISYH</sequence>
<protein>
    <submittedName>
        <fullName evidence="2">Uncharacterized protein</fullName>
    </submittedName>
</protein>
<feature type="transmembrane region" description="Helical" evidence="1">
    <location>
        <begin position="45"/>
        <end position="66"/>
    </location>
</feature>
<evidence type="ECO:0000313" key="2">
    <source>
        <dbReference type="EMBL" id="MCV9884763.1"/>
    </source>
</evidence>
<keyword evidence="1" id="KW-0812">Transmembrane</keyword>